<evidence type="ECO:0000313" key="11">
    <source>
        <dbReference type="EMBL" id="MBC8544500.1"/>
    </source>
</evidence>
<evidence type="ECO:0000256" key="7">
    <source>
        <dbReference type="HAMAP-Rule" id="MF_01254"/>
    </source>
</evidence>
<comment type="subcellular location">
    <subcellularLocation>
        <location evidence="7">Cytoplasm</location>
    </subcellularLocation>
</comment>
<keyword evidence="6 7" id="KW-0119">Carbohydrate metabolism</keyword>
<dbReference type="InterPro" id="IPR005763">
    <property type="entry name" value="Fucose_isomerase"/>
</dbReference>
<dbReference type="InterPro" id="IPR004216">
    <property type="entry name" value="Fuc/Ara_isomerase_C"/>
</dbReference>
<dbReference type="Pfam" id="PF07881">
    <property type="entry name" value="Fucose_iso_N1"/>
    <property type="match status" value="1"/>
</dbReference>
<comment type="caution">
    <text evidence="11">The sequence shown here is derived from an EMBL/GenBank/DDBJ whole genome shotgun (WGS) entry which is preliminary data.</text>
</comment>
<keyword evidence="1 7" id="KW-0963">Cytoplasm</keyword>
<feature type="active site" description="Proton acceptor" evidence="7">
    <location>
        <position position="343"/>
    </location>
</feature>
<feature type="binding site" evidence="7">
    <location>
        <position position="343"/>
    </location>
    <ligand>
        <name>Mn(2+)</name>
        <dbReference type="ChEBI" id="CHEBI:29035"/>
    </ligand>
</feature>
<gene>
    <name evidence="7" type="primary">fucI</name>
    <name evidence="11" type="ORF">H8730_13215</name>
</gene>
<comment type="pathway">
    <text evidence="7">Carbohydrate degradation; L-fucose degradation; L-lactaldehyde and glycerone phosphate from L-fucose: step 1/3.</text>
</comment>
<feature type="active site" description="Proton acceptor" evidence="7">
    <location>
        <position position="367"/>
    </location>
</feature>
<keyword evidence="5 7" id="KW-0294">Fucose metabolism</keyword>
<dbReference type="GO" id="GO:0008790">
    <property type="term" value="F:arabinose isomerase activity"/>
    <property type="evidence" value="ECO:0007669"/>
    <property type="project" value="TreeGrafter"/>
</dbReference>
<evidence type="ECO:0000256" key="5">
    <source>
        <dbReference type="ARBA" id="ARBA00023253"/>
    </source>
</evidence>
<dbReference type="NCBIfam" id="NF008220">
    <property type="entry name" value="PRK10991.1"/>
    <property type="match status" value="1"/>
</dbReference>
<comment type="cofactor">
    <cofactor evidence="7">
        <name>Mn(2+)</name>
        <dbReference type="ChEBI" id="CHEBI:29035"/>
    </cofactor>
</comment>
<reference evidence="11" key="1">
    <citation type="submission" date="2020-08" db="EMBL/GenBank/DDBJ databases">
        <title>Genome public.</title>
        <authorList>
            <person name="Liu C."/>
            <person name="Sun Q."/>
        </authorList>
    </citation>
    <scope>NUCLEOTIDE SEQUENCE</scope>
    <source>
        <strain evidence="11">NSJ-32</strain>
    </source>
</reference>
<dbReference type="Pfam" id="PF07882">
    <property type="entry name" value="Fucose_iso_N2"/>
    <property type="match status" value="1"/>
</dbReference>
<name>A0A926DWF5_9FIRM</name>
<keyword evidence="12" id="KW-1185">Reference proteome</keyword>
<dbReference type="GO" id="GO:0042355">
    <property type="term" value="P:L-fucose catabolic process"/>
    <property type="evidence" value="ECO:0007669"/>
    <property type="project" value="UniProtKB-UniRule"/>
</dbReference>
<dbReference type="NCBIfam" id="TIGR01089">
    <property type="entry name" value="fucI"/>
    <property type="match status" value="1"/>
</dbReference>
<dbReference type="AlphaFoldDB" id="A0A926DWF5"/>
<dbReference type="PANTHER" id="PTHR37840:SF1">
    <property type="entry name" value="L-FUCOSE ISOMERASE"/>
    <property type="match status" value="1"/>
</dbReference>
<dbReference type="InterPro" id="IPR012888">
    <property type="entry name" value="Fucose_iso_N1"/>
</dbReference>
<dbReference type="EMBL" id="JACRSQ010000023">
    <property type="protein sequence ID" value="MBC8544500.1"/>
    <property type="molecule type" value="Genomic_DNA"/>
</dbReference>
<accession>A0A926DWF5</accession>
<evidence type="ECO:0000313" key="12">
    <source>
        <dbReference type="Proteomes" id="UP000657006"/>
    </source>
</evidence>
<dbReference type="InterPro" id="IPR038392">
    <property type="entry name" value="Fucose_isomerase_dom2_sf"/>
</dbReference>
<evidence type="ECO:0000259" key="8">
    <source>
        <dbReference type="Pfam" id="PF02952"/>
    </source>
</evidence>
<feature type="binding site" evidence="7">
    <location>
        <position position="536"/>
    </location>
    <ligand>
        <name>Mn(2+)</name>
        <dbReference type="ChEBI" id="CHEBI:29035"/>
    </ligand>
</feature>
<proteinExistence type="inferred from homology"/>
<dbReference type="InterPro" id="IPR038391">
    <property type="entry name" value="Fucose_iso_dom1_sf"/>
</dbReference>
<dbReference type="GO" id="GO:0005737">
    <property type="term" value="C:cytoplasm"/>
    <property type="evidence" value="ECO:0007669"/>
    <property type="project" value="UniProtKB-SubCell"/>
</dbReference>
<dbReference type="Gene3D" id="3.20.14.10">
    <property type="entry name" value="L-fucose/L-arabinose isomerase, C-terminal"/>
    <property type="match status" value="1"/>
</dbReference>
<feature type="domain" description="L-fucose isomerase N-terminal-1" evidence="9">
    <location>
        <begin position="13"/>
        <end position="180"/>
    </location>
</feature>
<feature type="domain" description="L-fucose isomerase N-terminal-2" evidence="10">
    <location>
        <begin position="181"/>
        <end position="359"/>
    </location>
</feature>
<keyword evidence="2 7" id="KW-0479">Metal-binding</keyword>
<dbReference type="Proteomes" id="UP000657006">
    <property type="component" value="Unassembled WGS sequence"/>
</dbReference>
<dbReference type="HAMAP" id="MF_01254">
    <property type="entry name" value="Fucose_iso"/>
    <property type="match status" value="1"/>
</dbReference>
<sequence>MNQPVNCLRGGLPKIGIRPCIDGRRNGVRESLEDQTMQMAKSAAKLITDNIRHPNGLPVEIVIADTTIGGVAEAVACQEKFDREGVHITLSVTPCWCYGTETFDMDPRNIKAVWGFNGTERPGAVYLASALAGYSQKGIPAFGIYGKDVQDATDTTIPDDVAEKILRFAKAAVAADSMRNKSYLSVGSVCMGIAGSTIDQDFFQEYLGMRCETIDEVEILRRIDRGIYDHEEFEMALKWVKENCQEGFDKNPEDKKFTREEKDQQWEFVVKCYIIFRDIMIGNPKLAEMGFVEESCGRNAIAAGFQGQRQWTDHLPNGDFLEAMLNSQFDWNGIREAKIVATENDTLNGVAMLFEHLVSDRPSGFADVRTYWSPEAVERVTGKRPTGLAADGFIHLINSGAVCLDASGYATDADGNPTIKKWWDMTGDDVKALLEETEWCPADIFYFRGGGFSSHFKHGTKGGIPMTMARMNIVKGLGPVLQIAEGYSCELEPDVFEKIDKRTDPTWPTTFFAPRLTGKGAFKDVYSVMANWGANHGAFCYGHIGADLITLASILRIPVNMHNVDEDKIYRPSAWSAFGTEDKEAADYRACAAFGPMYKC</sequence>
<comment type="similarity">
    <text evidence="7">Belongs to the L-fucose isomerase family.</text>
</comment>
<comment type="catalytic activity">
    <reaction evidence="7">
        <text>L-fucose = L-fuculose</text>
        <dbReference type="Rhea" id="RHEA:17233"/>
        <dbReference type="ChEBI" id="CHEBI:2181"/>
        <dbReference type="ChEBI" id="CHEBI:17617"/>
        <dbReference type="EC" id="5.3.1.25"/>
    </reaction>
</comment>
<evidence type="ECO:0000256" key="4">
    <source>
        <dbReference type="ARBA" id="ARBA00023235"/>
    </source>
</evidence>
<dbReference type="Gene3D" id="3.40.50.1070">
    <property type="match status" value="1"/>
</dbReference>
<comment type="function">
    <text evidence="7">Converts the aldose L-fucose into the corresponding ketose L-fuculose.</text>
</comment>
<organism evidence="11 12">
    <name type="scientific">Bianquea renquensis</name>
    <dbReference type="NCBI Taxonomy" id="2763661"/>
    <lineage>
        <taxon>Bacteria</taxon>
        <taxon>Bacillati</taxon>
        <taxon>Bacillota</taxon>
        <taxon>Clostridia</taxon>
        <taxon>Eubacteriales</taxon>
        <taxon>Bianqueaceae</taxon>
        <taxon>Bianquea</taxon>
    </lineage>
</organism>
<dbReference type="InterPro" id="IPR015888">
    <property type="entry name" value="Fuc_isomerase_C"/>
</dbReference>
<dbReference type="PANTHER" id="PTHR37840">
    <property type="entry name" value="L-FUCOSE ISOMERASE"/>
    <property type="match status" value="1"/>
</dbReference>
<dbReference type="InterPro" id="IPR009015">
    <property type="entry name" value="Fucose_isomerase_N/cen_sf"/>
</dbReference>
<dbReference type="EC" id="5.3.1.25" evidence="7"/>
<dbReference type="InterPro" id="IPR012889">
    <property type="entry name" value="Fucose_isomerase_N2"/>
</dbReference>
<dbReference type="GO" id="GO:0030145">
    <property type="term" value="F:manganese ion binding"/>
    <property type="evidence" value="ECO:0007669"/>
    <property type="project" value="UniProtKB-UniRule"/>
</dbReference>
<dbReference type="SUPFAM" id="SSF53743">
    <property type="entry name" value="FucI/AraA N-terminal and middle domains"/>
    <property type="match status" value="1"/>
</dbReference>
<evidence type="ECO:0000259" key="10">
    <source>
        <dbReference type="Pfam" id="PF07882"/>
    </source>
</evidence>
<evidence type="ECO:0000259" key="9">
    <source>
        <dbReference type="Pfam" id="PF07881"/>
    </source>
</evidence>
<feature type="domain" description="L-fucose isomerase C-terminal" evidence="8">
    <location>
        <begin position="396"/>
        <end position="562"/>
    </location>
</feature>
<dbReference type="SUPFAM" id="SSF50443">
    <property type="entry name" value="FucI/AraA C-terminal domain-like"/>
    <property type="match status" value="1"/>
</dbReference>
<dbReference type="Gene3D" id="3.40.275.10">
    <property type="entry name" value="L-fucose Isomerase, Chain A, domain 2"/>
    <property type="match status" value="1"/>
</dbReference>
<dbReference type="GO" id="GO:0008736">
    <property type="term" value="F:L-fucose isomerase activity"/>
    <property type="evidence" value="ECO:0007669"/>
    <property type="project" value="UniProtKB-UniRule"/>
</dbReference>
<dbReference type="Pfam" id="PF02952">
    <property type="entry name" value="Fucose_iso_C"/>
    <property type="match status" value="1"/>
</dbReference>
<evidence type="ECO:0000256" key="3">
    <source>
        <dbReference type="ARBA" id="ARBA00023211"/>
    </source>
</evidence>
<dbReference type="GO" id="GO:0019571">
    <property type="term" value="P:D-arabinose catabolic process"/>
    <property type="evidence" value="ECO:0007669"/>
    <property type="project" value="TreeGrafter"/>
</dbReference>
<evidence type="ECO:0000256" key="1">
    <source>
        <dbReference type="ARBA" id="ARBA00022490"/>
    </source>
</evidence>
<dbReference type="InterPro" id="IPR038393">
    <property type="entry name" value="Fuc_iso_dom3_sf"/>
</dbReference>
<evidence type="ECO:0000256" key="2">
    <source>
        <dbReference type="ARBA" id="ARBA00022723"/>
    </source>
</evidence>
<evidence type="ECO:0000256" key="6">
    <source>
        <dbReference type="ARBA" id="ARBA00023277"/>
    </source>
</evidence>
<keyword evidence="3 7" id="KW-0464">Manganese</keyword>
<feature type="binding site" evidence="7">
    <location>
        <position position="367"/>
    </location>
    <ligand>
        <name>Mn(2+)</name>
        <dbReference type="ChEBI" id="CHEBI:29035"/>
    </ligand>
</feature>
<protein>
    <recommendedName>
        <fullName evidence="7">L-fucose isomerase</fullName>
        <shortName evidence="7">FucIase</shortName>
        <ecNumber evidence="7">5.3.1.25</ecNumber>
    </recommendedName>
    <alternativeName>
        <fullName evidence="7">6-deoxy-L-galactose isomerase</fullName>
    </alternativeName>
</protein>
<keyword evidence="4 7" id="KW-0413">Isomerase</keyword>